<dbReference type="InterPro" id="IPR006104">
    <property type="entry name" value="Glyco_hydro_2_N"/>
</dbReference>
<dbReference type="Gene3D" id="2.60.120.260">
    <property type="entry name" value="Galactose-binding domain-like"/>
    <property type="match status" value="1"/>
</dbReference>
<dbReference type="SUPFAM" id="SSF49303">
    <property type="entry name" value="beta-Galactosidase/glucuronidase domain"/>
    <property type="match status" value="1"/>
</dbReference>
<evidence type="ECO:0000259" key="6">
    <source>
        <dbReference type="Pfam" id="PF00703"/>
    </source>
</evidence>
<keyword evidence="5 8" id="KW-0326">Glycosidase</keyword>
<proteinExistence type="inferred from homology"/>
<dbReference type="InterPro" id="IPR008979">
    <property type="entry name" value="Galactose-bd-like_sf"/>
</dbReference>
<protein>
    <recommendedName>
        <fullName evidence="3">beta-galactosidase</fullName>
        <ecNumber evidence="3">3.2.1.23</ecNumber>
    </recommendedName>
</protein>
<organism evidence="8 9">
    <name type="scientific">Sedimentisphaera salicampi</name>
    <dbReference type="NCBI Taxonomy" id="1941349"/>
    <lineage>
        <taxon>Bacteria</taxon>
        <taxon>Pseudomonadati</taxon>
        <taxon>Planctomycetota</taxon>
        <taxon>Phycisphaerae</taxon>
        <taxon>Sedimentisphaerales</taxon>
        <taxon>Sedimentisphaeraceae</taxon>
        <taxon>Sedimentisphaera</taxon>
    </lineage>
</organism>
<evidence type="ECO:0000256" key="5">
    <source>
        <dbReference type="ARBA" id="ARBA00023295"/>
    </source>
</evidence>
<dbReference type="InterPro" id="IPR050347">
    <property type="entry name" value="Bact_Beta-galactosidase"/>
</dbReference>
<dbReference type="Pfam" id="PF00703">
    <property type="entry name" value="Glyco_hydro_2"/>
    <property type="match status" value="1"/>
</dbReference>
<dbReference type="Proteomes" id="UP000193334">
    <property type="component" value="Chromosome"/>
</dbReference>
<dbReference type="InterPro" id="IPR006102">
    <property type="entry name" value="Ig-like_GH2"/>
</dbReference>
<keyword evidence="4 8" id="KW-0378">Hydrolase</keyword>
<dbReference type="AlphaFoldDB" id="A0A1W6LPX8"/>
<keyword evidence="9" id="KW-1185">Reference proteome</keyword>
<reference evidence="9" key="1">
    <citation type="submission" date="2017-04" db="EMBL/GenBank/DDBJ databases">
        <title>Comparative genomics and description of representatives of a novel lineage of planctomycetes thriving in anoxic sediments.</title>
        <authorList>
            <person name="Spring S."/>
            <person name="Bunk B."/>
            <person name="Sproer C."/>
        </authorList>
    </citation>
    <scope>NUCLEOTIDE SEQUENCE [LARGE SCALE GENOMIC DNA]</scope>
    <source>
        <strain evidence="9">ST-PulAB-D4</strain>
    </source>
</reference>
<feature type="domain" description="Glycoside hydrolase family 2 immunoglobulin-like beta-sandwich" evidence="6">
    <location>
        <begin position="252"/>
        <end position="361"/>
    </location>
</feature>
<feature type="domain" description="Glycosyl hydrolases family 2 sugar binding" evidence="7">
    <location>
        <begin position="119"/>
        <end position="246"/>
    </location>
</feature>
<evidence type="ECO:0000256" key="1">
    <source>
        <dbReference type="ARBA" id="ARBA00001412"/>
    </source>
</evidence>
<accession>A0A1W6LPX8</accession>
<dbReference type="Gene3D" id="3.20.20.80">
    <property type="entry name" value="Glycosidases"/>
    <property type="match status" value="1"/>
</dbReference>
<dbReference type="GO" id="GO:0005990">
    <property type="term" value="P:lactose catabolic process"/>
    <property type="evidence" value="ECO:0007669"/>
    <property type="project" value="TreeGrafter"/>
</dbReference>
<dbReference type="Pfam" id="PF02837">
    <property type="entry name" value="Glyco_hydro_2_N"/>
    <property type="match status" value="1"/>
</dbReference>
<dbReference type="STRING" id="1941349.STSP1_02281"/>
<dbReference type="EMBL" id="CP021023">
    <property type="protein sequence ID" value="ARN57855.1"/>
    <property type="molecule type" value="Genomic_DNA"/>
</dbReference>
<dbReference type="InterPro" id="IPR036156">
    <property type="entry name" value="Beta-gal/glucu_dom_sf"/>
</dbReference>
<evidence type="ECO:0000313" key="9">
    <source>
        <dbReference type="Proteomes" id="UP000193334"/>
    </source>
</evidence>
<dbReference type="RefSeq" id="WP_085756472.1">
    <property type="nucleotide sequence ID" value="NZ_CP021023.1"/>
</dbReference>
<gene>
    <name evidence="8" type="primary">lacL</name>
    <name evidence="8" type="ORF">STSP1_02281</name>
</gene>
<sequence length="987" mass="113912">MILNKSPNNFKSCLFFTFTFLILLQVSFGAEKKQIDLSGEWSFKIDRENVGVSEKWFKNDLPDEINLPGSMQEQGYGNNVTAKTGWIADSSGVGPMTDAEMGYDQVEAKSKYPSWFTHPMYAEYRQTDNLRYPYWLQPEKHYVGPAWYQKEINIPEQWQGRRVTLTLERCHWKSDVWIDGVKVGTNDSLVSSHVYDLKDFVSPGKHKLTIRIDNSMIYKVGYNSHIVSDHTQSAWNGIIGNIFLKAEPLVWLEDVQVYPNVKNKTARVQFKMNNETYNDVEMAVTINARSFNSDKMHKPEPVTTNINAREGETIVNMVYPMSGEVQLWNEFNPALYKLSIEAVPSDDRIRSCRKEVSFGMRQVGTEGTRIEINGRKIFLRGIEECCIFPKTGYPPTDVESWRRIMKISKKWGMNHLRFHSWCPPDAAFQAADLEGVYVEVSFFWTRFEDESVYRFLRREARRAMSQYGNHPSFILLSPGQECWMAGKDMLEMFRDWKRDDRRLYSGPGNSNWLIKPRIKEEYQYYAARHYDGHRTRYQAGWPPTPDGTYFTSMPPQTVVDYEKAVQAFGSKPLITYEVVQRCSYPDLDDADKYTGSFDAAYLDIARDQLKERGMLKQADDFVAASGKWQVKQFKEEIEAALRTKGVAGFQLLGIQDFPGQGAALVGVIDAFWDNKGYVSEKDFRQFCDVTVPLARMEKRVWERSETFKAGIEIANFAREKYENMSIICKVKSDEGKELQAERLAKMDIPIGNGFNAGDFEVSLADYTPGKYVLEVQLANTDYKNTWDFWVYPDDVNMPSAGDIMITKDFDENTINHLEAGKKVLLLPERNKVAGGMPQCFSSIYWNCPWTGGGESQTMGILCNPEHKLFESFPTDSHSNWQWYELLIDARPMILDQWGMENNWPKDYRPLVQLVNDWNTNKKLSVLSECKIGNGKLVICSMDIENDLENRIVARQFRYSLLNYMKSSEFDPQTKVGKQQIDGLFKSD</sequence>
<dbReference type="GO" id="GO:0009341">
    <property type="term" value="C:beta-galactosidase complex"/>
    <property type="evidence" value="ECO:0007669"/>
    <property type="project" value="TreeGrafter"/>
</dbReference>
<dbReference type="SUPFAM" id="SSF49785">
    <property type="entry name" value="Galactose-binding domain-like"/>
    <property type="match status" value="1"/>
</dbReference>
<comment type="similarity">
    <text evidence="2">Belongs to the glycosyl hydrolase 2 family.</text>
</comment>
<evidence type="ECO:0000259" key="7">
    <source>
        <dbReference type="Pfam" id="PF02837"/>
    </source>
</evidence>
<dbReference type="SUPFAM" id="SSF51445">
    <property type="entry name" value="(Trans)glycosidases"/>
    <property type="match status" value="1"/>
</dbReference>
<evidence type="ECO:0000256" key="3">
    <source>
        <dbReference type="ARBA" id="ARBA00012756"/>
    </source>
</evidence>
<dbReference type="InterPro" id="IPR017853">
    <property type="entry name" value="GH"/>
</dbReference>
<evidence type="ECO:0000313" key="8">
    <source>
        <dbReference type="EMBL" id="ARN57855.1"/>
    </source>
</evidence>
<evidence type="ECO:0000256" key="4">
    <source>
        <dbReference type="ARBA" id="ARBA00022801"/>
    </source>
</evidence>
<comment type="catalytic activity">
    <reaction evidence="1">
        <text>Hydrolysis of terminal non-reducing beta-D-galactose residues in beta-D-galactosides.</text>
        <dbReference type="EC" id="3.2.1.23"/>
    </reaction>
</comment>
<dbReference type="PANTHER" id="PTHR46323">
    <property type="entry name" value="BETA-GALACTOSIDASE"/>
    <property type="match status" value="1"/>
</dbReference>
<dbReference type="EC" id="3.2.1.23" evidence="3"/>
<evidence type="ECO:0000256" key="2">
    <source>
        <dbReference type="ARBA" id="ARBA00007401"/>
    </source>
</evidence>
<name>A0A1W6LPX8_9BACT</name>
<dbReference type="GO" id="GO:0004565">
    <property type="term" value="F:beta-galactosidase activity"/>
    <property type="evidence" value="ECO:0007669"/>
    <property type="project" value="UniProtKB-EC"/>
</dbReference>
<dbReference type="KEGG" id="pbp:STSP1_02281"/>
<dbReference type="PANTHER" id="PTHR46323:SF2">
    <property type="entry name" value="BETA-GALACTOSIDASE"/>
    <property type="match status" value="1"/>
</dbReference>